<dbReference type="GO" id="GO:0005634">
    <property type="term" value="C:nucleus"/>
    <property type="evidence" value="ECO:0000318"/>
    <property type="project" value="GO_Central"/>
</dbReference>
<reference evidence="2" key="1">
    <citation type="submission" date="2006-10" db="EMBL/GenBank/DDBJ databases">
        <authorList>
            <person name="Amadeo P."/>
            <person name="Zhao Q."/>
            <person name="Wortman J."/>
            <person name="Fraser-Liggett C."/>
            <person name="Carlton J."/>
        </authorList>
    </citation>
    <scope>NUCLEOTIDE SEQUENCE</scope>
    <source>
        <strain evidence="2">G3</strain>
    </source>
</reference>
<dbReference type="SUPFAM" id="SSF48371">
    <property type="entry name" value="ARM repeat"/>
    <property type="match status" value="1"/>
</dbReference>
<dbReference type="AlphaFoldDB" id="A2DBY0"/>
<dbReference type="Proteomes" id="UP000001542">
    <property type="component" value="Unassembled WGS sequence"/>
</dbReference>
<protein>
    <recommendedName>
        <fullName evidence="1">Importin N-terminal domain-containing protein</fullName>
    </recommendedName>
</protein>
<dbReference type="InterPro" id="IPR001494">
    <property type="entry name" value="Importin-beta_N"/>
</dbReference>
<dbReference type="GO" id="GO:0061608">
    <property type="term" value="F:nuclear import signal receptor activity"/>
    <property type="evidence" value="ECO:0000318"/>
    <property type="project" value="GO_Central"/>
</dbReference>
<evidence type="ECO:0000313" key="2">
    <source>
        <dbReference type="EMBL" id="EAY22021.1"/>
    </source>
</evidence>
<dbReference type="SMR" id="A2DBY0"/>
<reference evidence="2" key="2">
    <citation type="journal article" date="2007" name="Science">
        <title>Draft genome sequence of the sexually transmitted pathogen Trichomonas vaginalis.</title>
        <authorList>
            <person name="Carlton J.M."/>
            <person name="Hirt R.P."/>
            <person name="Silva J.C."/>
            <person name="Delcher A.L."/>
            <person name="Schatz M."/>
            <person name="Zhao Q."/>
            <person name="Wortman J.R."/>
            <person name="Bidwell S.L."/>
            <person name="Alsmark U.C.M."/>
            <person name="Besteiro S."/>
            <person name="Sicheritz-Ponten T."/>
            <person name="Noel C.J."/>
            <person name="Dacks J.B."/>
            <person name="Foster P.G."/>
            <person name="Simillion C."/>
            <person name="Van de Peer Y."/>
            <person name="Miranda-Saavedra D."/>
            <person name="Barton G.J."/>
            <person name="Westrop G.D."/>
            <person name="Mueller S."/>
            <person name="Dessi D."/>
            <person name="Fiori P.L."/>
            <person name="Ren Q."/>
            <person name="Paulsen I."/>
            <person name="Zhang H."/>
            <person name="Bastida-Corcuera F.D."/>
            <person name="Simoes-Barbosa A."/>
            <person name="Brown M.T."/>
            <person name="Hayes R.D."/>
            <person name="Mukherjee M."/>
            <person name="Okumura C.Y."/>
            <person name="Schneider R."/>
            <person name="Smith A.J."/>
            <person name="Vanacova S."/>
            <person name="Villalvazo M."/>
            <person name="Haas B.J."/>
            <person name="Pertea M."/>
            <person name="Feldblyum T.V."/>
            <person name="Utterback T.R."/>
            <person name="Shu C.L."/>
            <person name="Osoegawa K."/>
            <person name="de Jong P.J."/>
            <person name="Hrdy I."/>
            <person name="Horvathova L."/>
            <person name="Zubacova Z."/>
            <person name="Dolezal P."/>
            <person name="Malik S.B."/>
            <person name="Logsdon J.M. Jr."/>
            <person name="Henze K."/>
            <person name="Gupta A."/>
            <person name="Wang C.C."/>
            <person name="Dunne R.L."/>
            <person name="Upcroft J.A."/>
            <person name="Upcroft P."/>
            <person name="White O."/>
            <person name="Salzberg S.L."/>
            <person name="Tang P."/>
            <person name="Chiu C.-H."/>
            <person name="Lee Y.-S."/>
            <person name="Embley T.M."/>
            <person name="Coombs G.H."/>
            <person name="Mottram J.C."/>
            <person name="Tachezy J."/>
            <person name="Fraser-Liggett C.M."/>
            <person name="Johnson P.J."/>
        </authorList>
    </citation>
    <scope>NUCLEOTIDE SEQUENCE [LARGE SCALE GENOMIC DNA]</scope>
    <source>
        <strain evidence="2">G3</strain>
    </source>
</reference>
<evidence type="ECO:0000259" key="1">
    <source>
        <dbReference type="PROSITE" id="PS50166"/>
    </source>
</evidence>
<proteinExistence type="predicted"/>
<dbReference type="GO" id="GO:0008139">
    <property type="term" value="F:nuclear localization sequence binding"/>
    <property type="evidence" value="ECO:0000318"/>
    <property type="project" value="GO_Central"/>
</dbReference>
<dbReference type="PROSITE" id="PS50166">
    <property type="entry name" value="IMPORTIN_B_NT"/>
    <property type="match status" value="1"/>
</dbReference>
<dbReference type="Gene3D" id="1.25.10.10">
    <property type="entry name" value="Leucine-rich Repeat Variant"/>
    <property type="match status" value="1"/>
</dbReference>
<dbReference type="InterPro" id="IPR016024">
    <property type="entry name" value="ARM-type_fold"/>
</dbReference>
<name>A2DBY0_TRIV3</name>
<dbReference type="VEuPathDB" id="TrichDB:TVAG_456560"/>
<dbReference type="Pfam" id="PF03810">
    <property type="entry name" value="IBN_N"/>
    <property type="match status" value="1"/>
</dbReference>
<dbReference type="GO" id="GO:0006606">
    <property type="term" value="P:protein import into nucleus"/>
    <property type="evidence" value="ECO:0000318"/>
    <property type="project" value="GO_Central"/>
</dbReference>
<dbReference type="GO" id="GO:0031267">
    <property type="term" value="F:small GTPase binding"/>
    <property type="evidence" value="ECO:0007669"/>
    <property type="project" value="InterPro"/>
</dbReference>
<dbReference type="GO" id="GO:0005737">
    <property type="term" value="C:cytoplasm"/>
    <property type="evidence" value="ECO:0000318"/>
    <property type="project" value="GO_Central"/>
</dbReference>
<sequence>MDFDEFFQVFKNSISNDERIGNASESAINIFAQQNPSNFIIYLYRILITQEVEENYRLFALINLKNLITPSYSHNISSILEALNQIQPANQKNDIFEIFMYYSQIECKLQSLACHSTALYFRFDIENYTNTIINRINEMTSASEQDINVLVGIGNIFVELFLNLTTMELRKFIRYAKTEIVAQIYNLFISILSNIEIDEKIREIYLECIYQFFLKLELKQFTTDTNPVLTFFELLPKILPYTQEKSFSICHTILLLIIRKYYANIGEGFQQIYYIGNCGLQMENLSFKCIAIDFWSDVAKINKQIINATKNSQNLILNNAENIVPILVECLSISENPSEEEYDACKKATKALKNISIILPKQILDNYGNDICNWLQSNDKKAIYKALLLLHAFVSSKKTIIFSEFVISQLQYILNRFGDENVMIKKLAIVVMSKIVKVFQNDLRNEDNIVSIALEFVKSVDDPQNLTYGLHFLCPVLEITNEVFLNNIYEDVYSFLLEIMTNESISNEGNLLFEAFNAFDILIQRKCEHFRELNIKTIETLLNLIETTLTSFQNSVDSVPFPDRKLQLACLSVSILLDNTPSSLLDYEAIVNQLFNIYNNFDLPIRVDLFLVIESVIKNDKDNIFLQFGDAFVMFIENALNSQIPDLIGTAAEAFGSYMYAYRANAICYGQTLEHILYILQNDATPQYPVVYSRLISCVGLVLTGVREQMPDNVFSQIIEILTSFMNTKVEENEKENYIEVIPSILQTLKRLFATSEENHDQQFIRWTKKNVFSTFISQIWENKIFNDQILSLILDLLETIGNVLKGNISVSLRTPTIKYLVEEALFSFDENLSEKSEKFRVLLDKL</sequence>
<dbReference type="VEuPathDB" id="TrichDB:TVAGG3_0264270"/>
<accession>A2DBY0</accession>
<dbReference type="InterPro" id="IPR011989">
    <property type="entry name" value="ARM-like"/>
</dbReference>
<organism evidence="2 3">
    <name type="scientific">Trichomonas vaginalis (strain ATCC PRA-98 / G3)</name>
    <dbReference type="NCBI Taxonomy" id="412133"/>
    <lineage>
        <taxon>Eukaryota</taxon>
        <taxon>Metamonada</taxon>
        <taxon>Parabasalia</taxon>
        <taxon>Trichomonadida</taxon>
        <taxon>Trichomonadidae</taxon>
        <taxon>Trichomonas</taxon>
    </lineage>
</organism>
<dbReference type="EMBL" id="DS113186">
    <property type="protein sequence ID" value="EAY22021.1"/>
    <property type="molecule type" value="Genomic_DNA"/>
</dbReference>
<dbReference type="KEGG" id="tva:5467574"/>
<gene>
    <name evidence="2" type="ORF">TVAG_456560</name>
</gene>
<evidence type="ECO:0000313" key="3">
    <source>
        <dbReference type="Proteomes" id="UP000001542"/>
    </source>
</evidence>
<feature type="domain" description="Importin N-terminal" evidence="1">
    <location>
        <begin position="24"/>
        <end position="101"/>
    </location>
</feature>
<dbReference type="RefSeq" id="XP_001583007.1">
    <property type="nucleotide sequence ID" value="XM_001582957.1"/>
</dbReference>
<dbReference type="OrthoDB" id="10263328at2759"/>
<dbReference type="InParanoid" id="A2DBY0"/>
<keyword evidence="3" id="KW-1185">Reference proteome</keyword>